<proteinExistence type="predicted"/>
<dbReference type="Gene3D" id="1.20.5.320">
    <property type="entry name" value="6-Phosphogluconate Dehydrogenase, domain 3"/>
    <property type="match status" value="1"/>
</dbReference>
<accession>A0A9D1IX56</accession>
<sequence>MALSDKKIVSYEVSIKDLSDTPSADGVSADQLKAMFDARTDDEVMSSVNGVIDELLDSGAAAQLGERDGTVQQALDACVRSDGVKAIRVDDDGFIEVSLDGQSWQAAGSGGHLILDAQGSAMPQRSRLQFENTGVRDENGATIVSAIVGARGEKGEKGDKGDRGEQGIRGEQGKAWLPSVDSGGTLRFSLSDTQTPPAPVNIRGPQGVQGVQGTQGPQGPAGPQGVQGVQGPAGPQGARGPAGADGRDFKVLGLYPDLYSLQSAHPTGAAGDAYAVGTAQSNTIYLWDTDALIWQDVGALQGPPGPQGVQGVQGPQGIQGVQGPPGTAGESAYDQACDAGFSGTEQDFSQSLSELPGHLENTQNPHAVTAGQVGAFTRQQSLLGTFESCAVDGAWDWVACGGGRFVRVRTQSTAAQWSNDGLHWQDAALPSSGAWIQPCWGSAGFVTLAAGSTSAALSTDGRSWTAITLPVSAQWEAVCFGGGRYVAAASQPAVIAVSRDGRVWQQADAPAAPWTAVCWSGERLAAVSGTASNPSQTAAFSLDGLHWQSADLPQQGAWSAVGHGTCGFVALAESGAQGAVSADGMTWQSMTVTDGTGFCALENINGLLVALPSGSAGMVRVSADGQSWQSAAMPETAQWRSVCMGGSRLLAAGGSAFAAAQVPLSSPQTSEHSPAYRTGWTVSALPGQGPWTYIDFCVDRYVALAGGTNQAAWSFDGQSWVAMTLPAAEGWQRICCGGGRYVVLGLENSNRVLSSADGVVWVEGTLPSADTWTNICYGGGQFVAIGSASGYGARSTDGQTWQSSAVPQTAGWADLIYDGSAFRTVTCGNKVTAYSTDGQTWSYSQLPSTGQWRKICFGSGKTIIVGDSAGYVLVSADGLTWSRAPLPGGQVFALKSACWTGEQFIAAESGEKNRVLLSPDGVSWREGTPAPVSGGMAALCCGVQPAGICAQGVLLLQGPADAGHAVSVRIDGADCALFGEHNGAAVVGIYTGDGKRASDSGGGQAVDVGFMPRAVLVRPRAVSADSQCVLAVRDVPALSSDGQTLLTVTDYGFLAGEQLSTTKYVNAEDVVYMFAAIR</sequence>
<comment type="caution">
    <text evidence="2">The sequence shown here is derived from an EMBL/GenBank/DDBJ whole genome shotgun (WGS) entry which is preliminary data.</text>
</comment>
<feature type="compositionally biased region" description="Basic and acidic residues" evidence="1">
    <location>
        <begin position="151"/>
        <end position="172"/>
    </location>
</feature>
<name>A0A9D1IX56_9CLOT</name>
<dbReference type="AlphaFoldDB" id="A0A9D1IX56"/>
<dbReference type="GO" id="GO:0005615">
    <property type="term" value="C:extracellular space"/>
    <property type="evidence" value="ECO:0007669"/>
    <property type="project" value="TreeGrafter"/>
</dbReference>
<reference evidence="2" key="1">
    <citation type="submission" date="2020-10" db="EMBL/GenBank/DDBJ databases">
        <authorList>
            <person name="Gilroy R."/>
        </authorList>
    </citation>
    <scope>NUCLEOTIDE SEQUENCE</scope>
    <source>
        <strain evidence="2">CHK191-8634</strain>
    </source>
</reference>
<dbReference type="GO" id="GO:0031012">
    <property type="term" value="C:extracellular matrix"/>
    <property type="evidence" value="ECO:0007669"/>
    <property type="project" value="TreeGrafter"/>
</dbReference>
<dbReference type="GO" id="GO:0030198">
    <property type="term" value="P:extracellular matrix organization"/>
    <property type="evidence" value="ECO:0007669"/>
    <property type="project" value="TreeGrafter"/>
</dbReference>
<dbReference type="GO" id="GO:0030020">
    <property type="term" value="F:extracellular matrix structural constituent conferring tensile strength"/>
    <property type="evidence" value="ECO:0007669"/>
    <property type="project" value="TreeGrafter"/>
</dbReference>
<organism evidence="2 3">
    <name type="scientific">Candidatus Ventrousia excrementavium</name>
    <dbReference type="NCBI Taxonomy" id="2840961"/>
    <lineage>
        <taxon>Bacteria</taxon>
        <taxon>Bacillati</taxon>
        <taxon>Bacillota</taxon>
        <taxon>Clostridia</taxon>
        <taxon>Eubacteriales</taxon>
        <taxon>Clostridiaceae</taxon>
        <taxon>Clostridiaceae incertae sedis</taxon>
        <taxon>Candidatus Ventrousia</taxon>
    </lineage>
</organism>
<dbReference type="EMBL" id="DVMR01000046">
    <property type="protein sequence ID" value="HIU43777.1"/>
    <property type="molecule type" value="Genomic_DNA"/>
</dbReference>
<dbReference type="InterPro" id="IPR050149">
    <property type="entry name" value="Collagen_superfamily"/>
</dbReference>
<dbReference type="PANTHER" id="PTHR24023:SF1082">
    <property type="entry name" value="COLLAGEN TRIPLE HELIX REPEAT"/>
    <property type="match status" value="1"/>
</dbReference>
<dbReference type="PANTHER" id="PTHR24023">
    <property type="entry name" value="COLLAGEN ALPHA"/>
    <property type="match status" value="1"/>
</dbReference>
<dbReference type="SUPFAM" id="SSF50939">
    <property type="entry name" value="Sialidases"/>
    <property type="match status" value="1"/>
</dbReference>
<evidence type="ECO:0000313" key="3">
    <source>
        <dbReference type="Proteomes" id="UP000824073"/>
    </source>
</evidence>
<dbReference type="InterPro" id="IPR008160">
    <property type="entry name" value="Collagen"/>
</dbReference>
<evidence type="ECO:0000256" key="1">
    <source>
        <dbReference type="SAM" id="MobiDB-lite"/>
    </source>
</evidence>
<evidence type="ECO:0000313" key="2">
    <source>
        <dbReference type="EMBL" id="HIU43777.1"/>
    </source>
</evidence>
<protein>
    <submittedName>
        <fullName evidence="2">Collagen-like protein</fullName>
    </submittedName>
</protein>
<dbReference type="Pfam" id="PF01391">
    <property type="entry name" value="Collagen"/>
    <property type="match status" value="1"/>
</dbReference>
<gene>
    <name evidence="2" type="ORF">IAB67_05710</name>
</gene>
<feature type="compositionally biased region" description="Low complexity" evidence="1">
    <location>
        <begin position="204"/>
        <end position="244"/>
    </location>
</feature>
<dbReference type="Proteomes" id="UP000824073">
    <property type="component" value="Unassembled WGS sequence"/>
</dbReference>
<reference evidence="2" key="2">
    <citation type="journal article" date="2021" name="PeerJ">
        <title>Extensive microbial diversity within the chicken gut microbiome revealed by metagenomics and culture.</title>
        <authorList>
            <person name="Gilroy R."/>
            <person name="Ravi A."/>
            <person name="Getino M."/>
            <person name="Pursley I."/>
            <person name="Horton D.L."/>
            <person name="Alikhan N.F."/>
            <person name="Baker D."/>
            <person name="Gharbi K."/>
            <person name="Hall N."/>
            <person name="Watson M."/>
            <person name="Adriaenssens E.M."/>
            <person name="Foster-Nyarko E."/>
            <person name="Jarju S."/>
            <person name="Secka A."/>
            <person name="Antonio M."/>
            <person name="Oren A."/>
            <person name="Chaudhuri R.R."/>
            <person name="La Ragione R."/>
            <person name="Hildebrand F."/>
            <person name="Pallen M.J."/>
        </authorList>
    </citation>
    <scope>NUCLEOTIDE SEQUENCE</scope>
    <source>
        <strain evidence="2">CHK191-8634</strain>
    </source>
</reference>
<dbReference type="InterPro" id="IPR036278">
    <property type="entry name" value="Sialidase_sf"/>
</dbReference>
<feature type="region of interest" description="Disordered" evidence="1">
    <location>
        <begin position="151"/>
        <end position="245"/>
    </location>
</feature>
<keyword evidence="2" id="KW-0176">Collagen</keyword>